<name>A0A2M6U8I1_9BRAD</name>
<dbReference type="Proteomes" id="UP000228930">
    <property type="component" value="Unassembled WGS sequence"/>
</dbReference>
<keyword evidence="2" id="KW-0479">Metal-binding</keyword>
<evidence type="ECO:0000256" key="2">
    <source>
        <dbReference type="PIRSR" id="PIRSR005962-1"/>
    </source>
</evidence>
<keyword evidence="5" id="KW-1185">Reference proteome</keyword>
<keyword evidence="2" id="KW-0464">Manganese</keyword>
<comment type="cofactor">
    <cofactor evidence="2">
        <name>Mn(2+)</name>
        <dbReference type="ChEBI" id="CHEBI:29035"/>
    </cofactor>
    <text evidence="2">The Mn(2+) ion enhances activity.</text>
</comment>
<feature type="binding site" evidence="2">
    <location>
        <position position="106"/>
    </location>
    <ligand>
        <name>Mn(2+)</name>
        <dbReference type="ChEBI" id="CHEBI:29035"/>
        <label>2</label>
    </ligand>
</feature>
<dbReference type="GO" id="GO:0046872">
    <property type="term" value="F:metal ion binding"/>
    <property type="evidence" value="ECO:0007669"/>
    <property type="project" value="UniProtKB-KW"/>
</dbReference>
<dbReference type="Pfam" id="PF07687">
    <property type="entry name" value="M20_dimer"/>
    <property type="match status" value="1"/>
</dbReference>
<dbReference type="FunFam" id="3.30.70.360:FF:000001">
    <property type="entry name" value="N-acetyldiaminopimelate deacetylase"/>
    <property type="match status" value="1"/>
</dbReference>
<dbReference type="GO" id="GO:0019877">
    <property type="term" value="P:diaminopimelate biosynthetic process"/>
    <property type="evidence" value="ECO:0007669"/>
    <property type="project" value="UniProtKB-ARBA"/>
</dbReference>
<dbReference type="RefSeq" id="WP_100176030.1">
    <property type="nucleotide sequence ID" value="NZ_LFJC01000003.1"/>
</dbReference>
<evidence type="ECO:0000259" key="3">
    <source>
        <dbReference type="Pfam" id="PF07687"/>
    </source>
</evidence>
<dbReference type="PANTHER" id="PTHR11014">
    <property type="entry name" value="PEPTIDASE M20 FAMILY MEMBER"/>
    <property type="match status" value="1"/>
</dbReference>
<feature type="binding site" evidence="2">
    <location>
        <position position="108"/>
    </location>
    <ligand>
        <name>Mn(2+)</name>
        <dbReference type="ChEBI" id="CHEBI:29035"/>
        <label>2</label>
    </ligand>
</feature>
<dbReference type="Pfam" id="PF01546">
    <property type="entry name" value="Peptidase_M20"/>
    <property type="match status" value="1"/>
</dbReference>
<evidence type="ECO:0000256" key="1">
    <source>
        <dbReference type="ARBA" id="ARBA00022801"/>
    </source>
</evidence>
<dbReference type="SUPFAM" id="SSF55031">
    <property type="entry name" value="Bacterial exopeptidase dimerisation domain"/>
    <property type="match status" value="1"/>
</dbReference>
<feature type="binding site" evidence="2">
    <location>
        <position position="361"/>
    </location>
    <ligand>
        <name>Mn(2+)</name>
        <dbReference type="ChEBI" id="CHEBI:29035"/>
        <label>2</label>
    </ligand>
</feature>
<feature type="binding site" evidence="2">
    <location>
        <position position="140"/>
    </location>
    <ligand>
        <name>Mn(2+)</name>
        <dbReference type="ChEBI" id="CHEBI:29035"/>
        <label>2</label>
    </ligand>
</feature>
<dbReference type="InterPro" id="IPR017439">
    <property type="entry name" value="Amidohydrolase"/>
</dbReference>
<dbReference type="PANTHER" id="PTHR11014:SF63">
    <property type="entry name" value="METALLOPEPTIDASE, PUTATIVE (AFU_ORTHOLOGUE AFUA_6G09600)-RELATED"/>
    <property type="match status" value="1"/>
</dbReference>
<feature type="domain" description="Peptidase M20 dimerisation" evidence="3">
    <location>
        <begin position="190"/>
        <end position="287"/>
    </location>
</feature>
<dbReference type="InterPro" id="IPR036264">
    <property type="entry name" value="Bact_exopeptidase_dim_dom"/>
</dbReference>
<evidence type="ECO:0000313" key="5">
    <source>
        <dbReference type="Proteomes" id="UP000228930"/>
    </source>
</evidence>
<gene>
    <name evidence="4" type="ORF">TSA1_08550</name>
</gene>
<dbReference type="InterPro" id="IPR011650">
    <property type="entry name" value="Peptidase_M20_dimer"/>
</dbReference>
<reference evidence="4 5" key="1">
    <citation type="submission" date="2015-06" db="EMBL/GenBank/DDBJ databases">
        <title>Comparative genome analysis of nirS-carrying Bradyrhizobium sp. strains.</title>
        <authorList>
            <person name="Ishii S."/>
            <person name="Jang J."/>
            <person name="Nishizawa T."/>
            <person name="Senoo K."/>
        </authorList>
    </citation>
    <scope>NUCLEOTIDE SEQUENCE [LARGE SCALE GENOMIC DNA]</scope>
    <source>
        <strain evidence="4 5">TSA1</strain>
    </source>
</reference>
<comment type="caution">
    <text evidence="4">The sequence shown here is derived from an EMBL/GenBank/DDBJ whole genome shotgun (WGS) entry which is preliminary data.</text>
</comment>
<keyword evidence="1 4" id="KW-0378">Hydrolase</keyword>
<dbReference type="SUPFAM" id="SSF53187">
    <property type="entry name" value="Zn-dependent exopeptidases"/>
    <property type="match status" value="1"/>
</dbReference>
<dbReference type="Gene3D" id="3.40.630.10">
    <property type="entry name" value="Zn peptidases"/>
    <property type="match status" value="1"/>
</dbReference>
<dbReference type="CDD" id="cd05666">
    <property type="entry name" value="M20_Acy1-like"/>
    <property type="match status" value="1"/>
</dbReference>
<proteinExistence type="predicted"/>
<feature type="binding site" evidence="2">
    <location>
        <position position="166"/>
    </location>
    <ligand>
        <name>Mn(2+)</name>
        <dbReference type="ChEBI" id="CHEBI:29035"/>
        <label>2</label>
    </ligand>
</feature>
<dbReference type="EMBL" id="LFJC01000003">
    <property type="protein sequence ID" value="PIT00811.1"/>
    <property type="molecule type" value="Genomic_DNA"/>
</dbReference>
<dbReference type="GO" id="GO:0050118">
    <property type="term" value="F:N-acetyldiaminopimelate deacetylase activity"/>
    <property type="evidence" value="ECO:0007669"/>
    <property type="project" value="UniProtKB-ARBA"/>
</dbReference>
<sequence>MNTSAIGIDAQVAESLDEFVAIRRDLHRHPELAFREHRTSAIIAQRLADYGYEVTRGMAETGVVGVLRKGGGERKLALRADIDALPISERTGLDYASQNAGVMHACGHDGHTVILLAAAKALSRLEFSGVLTLIFQPAEEIGAGAHKLLSEGLFDRFPVDAIFGLHNWPGETLGHFGFVAGPAMAAIDRAIVRIIGRGGHGASPHEVIDPIVAASSVVLALQSIVSRNIDPREAAVVSVGSIQGGEASNVIPDAVELKLTIRSFNPKVRERLEERIRELVSSQAESYGAKAEIEYTRGFPAVVNHPTETALVHDIALAKFGKECVASDFSARMASEDFAHYLMARPGSFVFAGNGDSAPLHNAAYNFNDALIAPAASLWVHLARSFLS</sequence>
<organism evidence="4 5">
    <name type="scientific">Bradyrhizobium nitroreducens</name>
    <dbReference type="NCBI Taxonomy" id="709803"/>
    <lineage>
        <taxon>Bacteria</taxon>
        <taxon>Pseudomonadati</taxon>
        <taxon>Pseudomonadota</taxon>
        <taxon>Alphaproteobacteria</taxon>
        <taxon>Hyphomicrobiales</taxon>
        <taxon>Nitrobacteraceae</taxon>
        <taxon>Bradyrhizobium</taxon>
    </lineage>
</organism>
<protein>
    <submittedName>
        <fullName evidence="4">Amidohydrolase</fullName>
    </submittedName>
</protein>
<dbReference type="PIRSF" id="PIRSF005962">
    <property type="entry name" value="Pept_M20D_amidohydro"/>
    <property type="match status" value="1"/>
</dbReference>
<accession>A0A2M6U8I1</accession>
<dbReference type="Gene3D" id="3.30.70.360">
    <property type="match status" value="1"/>
</dbReference>
<dbReference type="AlphaFoldDB" id="A0A2M6U8I1"/>
<evidence type="ECO:0000313" key="4">
    <source>
        <dbReference type="EMBL" id="PIT00811.1"/>
    </source>
</evidence>
<dbReference type="InterPro" id="IPR002933">
    <property type="entry name" value="Peptidase_M20"/>
</dbReference>
<dbReference type="NCBIfam" id="TIGR01891">
    <property type="entry name" value="amidohydrolases"/>
    <property type="match status" value="1"/>
</dbReference>